<comment type="subcellular location">
    <subcellularLocation>
        <location evidence="1">Cell membrane</location>
    </subcellularLocation>
</comment>
<keyword evidence="11" id="KW-0812">Transmembrane</keyword>
<keyword evidence="2" id="KW-1003">Cell membrane</keyword>
<dbReference type="Proteomes" id="UP001527099">
    <property type="component" value="Unassembled WGS sequence"/>
</dbReference>
<keyword evidence="4 13" id="KW-0808">Transferase</keyword>
<dbReference type="PANTHER" id="PTHR43646:SF2">
    <property type="entry name" value="GLYCOSYLTRANSFERASE 2-LIKE DOMAIN-CONTAINING PROTEIN"/>
    <property type="match status" value="1"/>
</dbReference>
<dbReference type="SUPFAM" id="SSF53448">
    <property type="entry name" value="Nucleotide-diphospho-sugar transferases"/>
    <property type="match status" value="1"/>
</dbReference>
<evidence type="ECO:0000256" key="5">
    <source>
        <dbReference type="ARBA" id="ARBA00022746"/>
    </source>
</evidence>
<reference evidence="13 14" key="1">
    <citation type="submission" date="2022-05" db="EMBL/GenBank/DDBJ databases">
        <title>Genome Sequencing of Bee-Associated Microbes.</title>
        <authorList>
            <person name="Dunlap C."/>
        </authorList>
    </citation>
    <scope>NUCLEOTIDE SEQUENCE [LARGE SCALE GENOMIC DNA]</scope>
    <source>
        <strain evidence="13 14">NRRL B-14421</strain>
    </source>
</reference>
<keyword evidence="14" id="KW-1185">Reference proteome</keyword>
<evidence type="ECO:0000256" key="7">
    <source>
        <dbReference type="ARBA" id="ARBA00037281"/>
    </source>
</evidence>
<feature type="transmembrane region" description="Helical" evidence="11">
    <location>
        <begin position="344"/>
        <end position="362"/>
    </location>
</feature>
<evidence type="ECO:0000256" key="4">
    <source>
        <dbReference type="ARBA" id="ARBA00022679"/>
    </source>
</evidence>
<evidence type="ECO:0000259" key="12">
    <source>
        <dbReference type="Pfam" id="PF00535"/>
    </source>
</evidence>
<dbReference type="EMBL" id="JAMDMX010000124">
    <property type="protein sequence ID" value="MCY9697079.1"/>
    <property type="molecule type" value="Genomic_DNA"/>
</dbReference>
<feature type="domain" description="Glycosyltransferase 2-like" evidence="12">
    <location>
        <begin position="72"/>
        <end position="193"/>
    </location>
</feature>
<keyword evidence="5" id="KW-0125">Carotenoid biosynthesis</keyword>
<organism evidence="13 14">
    <name type="scientific">Paenibacillus alginolyticus</name>
    <dbReference type="NCBI Taxonomy" id="59839"/>
    <lineage>
        <taxon>Bacteria</taxon>
        <taxon>Bacillati</taxon>
        <taxon>Bacillota</taxon>
        <taxon>Bacilli</taxon>
        <taxon>Bacillales</taxon>
        <taxon>Paenibacillaceae</taxon>
        <taxon>Paenibacillus</taxon>
    </lineage>
</organism>
<dbReference type="Pfam" id="PF00535">
    <property type="entry name" value="Glycos_transf_2"/>
    <property type="match status" value="1"/>
</dbReference>
<feature type="transmembrane region" description="Helical" evidence="11">
    <location>
        <begin position="374"/>
        <end position="397"/>
    </location>
</feature>
<comment type="similarity">
    <text evidence="9">Belongs to the glycosyltransferase 2 family. CrtQ subfamily.</text>
</comment>
<proteinExistence type="inferred from homology"/>
<evidence type="ECO:0000256" key="3">
    <source>
        <dbReference type="ARBA" id="ARBA00022676"/>
    </source>
</evidence>
<name>A0ABT4GLJ8_9BACL</name>
<evidence type="ECO:0000256" key="1">
    <source>
        <dbReference type="ARBA" id="ARBA00004236"/>
    </source>
</evidence>
<dbReference type="RefSeq" id="WP_268617957.1">
    <property type="nucleotide sequence ID" value="NZ_JAMDMX010000124.1"/>
</dbReference>
<dbReference type="InterPro" id="IPR001173">
    <property type="entry name" value="Glyco_trans_2-like"/>
</dbReference>
<comment type="function">
    <text evidence="7">Catalyzes the glycosylation of 4,4'-diaponeurosporenoate, i.e. the esterification of glucose at the C1'' position with the carboxyl group of 4,4'-diaponeurosporenic acid, to form glycosyl-4,4'-diaponeurosporenoate. This is a step in the biosynthesis of staphyloxanthin, an orange pigment present in most staphylococci strains.</text>
</comment>
<keyword evidence="11" id="KW-1133">Transmembrane helix</keyword>
<evidence type="ECO:0000256" key="8">
    <source>
        <dbReference type="ARBA" id="ARBA00037904"/>
    </source>
</evidence>
<evidence type="ECO:0000313" key="13">
    <source>
        <dbReference type="EMBL" id="MCY9697079.1"/>
    </source>
</evidence>
<keyword evidence="6 11" id="KW-0472">Membrane</keyword>
<dbReference type="PANTHER" id="PTHR43646">
    <property type="entry name" value="GLYCOSYLTRANSFERASE"/>
    <property type="match status" value="1"/>
</dbReference>
<dbReference type="InterPro" id="IPR029044">
    <property type="entry name" value="Nucleotide-diphossugar_trans"/>
</dbReference>
<comment type="pathway">
    <text evidence="8">Carotenoid biosynthesis; staphyloxanthin biosynthesis; staphyloxanthin from farnesyl diphosphate: step 4/5.</text>
</comment>
<accession>A0ABT4GLJ8</accession>
<evidence type="ECO:0000256" key="9">
    <source>
        <dbReference type="ARBA" id="ARBA00038120"/>
    </source>
</evidence>
<protein>
    <recommendedName>
        <fullName evidence="10">4,4'-diaponeurosporenoate glycosyltransferase</fullName>
    </recommendedName>
</protein>
<sequence>MDIFLWTVAVALLLQLLFVIWNLAQLPSLGGNGRGRAWLDREGMSIGGLVQAEGAVRQAEGKEAKELKPRLSVLIPARDEAMNIAACLRSVLVEPSPHLEVLVLDDRSTDGTAEAAILAAAGDPRVRVLPGAALPPGWLGKSHACHQLAEAARGEWWLFLDADARLAPTALAAALDTALAQGQGLVTGFPIQETGTWMEKLIVPMMSFSIACHLPIRLVRQSADPKFVAAHGAFLLIAADSYRATGGHAGFKGHLVDDMQLAGAVKTAGLPVTLADVRPHITMRMYQDAAGVWNGYKKNIFAGVGRNSLLLTAMLTIYGLLYLIPPVMLIIVIALHVMGFPSEWLSHAFLPSGLGYLIGVCIKGVIDRRSGQPWWLSFFLPASICMLSAIALASWLASFTGKGYEWKGRRYS</sequence>
<gene>
    <name evidence="13" type="ORF">M5X19_30050</name>
</gene>
<feature type="transmembrane region" description="Helical" evidence="11">
    <location>
        <begin position="315"/>
        <end position="338"/>
    </location>
</feature>
<evidence type="ECO:0000256" key="10">
    <source>
        <dbReference type="ARBA" id="ARBA00040345"/>
    </source>
</evidence>
<evidence type="ECO:0000313" key="14">
    <source>
        <dbReference type="Proteomes" id="UP001527099"/>
    </source>
</evidence>
<evidence type="ECO:0000256" key="2">
    <source>
        <dbReference type="ARBA" id="ARBA00022475"/>
    </source>
</evidence>
<keyword evidence="3 13" id="KW-0328">Glycosyltransferase</keyword>
<feature type="transmembrane region" description="Helical" evidence="11">
    <location>
        <begin position="6"/>
        <end position="24"/>
    </location>
</feature>
<evidence type="ECO:0000256" key="11">
    <source>
        <dbReference type="SAM" id="Phobius"/>
    </source>
</evidence>
<dbReference type="GO" id="GO:0016757">
    <property type="term" value="F:glycosyltransferase activity"/>
    <property type="evidence" value="ECO:0007669"/>
    <property type="project" value="UniProtKB-KW"/>
</dbReference>
<dbReference type="Gene3D" id="3.90.550.10">
    <property type="entry name" value="Spore Coat Polysaccharide Biosynthesis Protein SpsA, Chain A"/>
    <property type="match status" value="1"/>
</dbReference>
<comment type="caution">
    <text evidence="13">The sequence shown here is derived from an EMBL/GenBank/DDBJ whole genome shotgun (WGS) entry which is preliminary data.</text>
</comment>
<evidence type="ECO:0000256" key="6">
    <source>
        <dbReference type="ARBA" id="ARBA00023136"/>
    </source>
</evidence>